<evidence type="ECO:0000256" key="5">
    <source>
        <dbReference type="SAM" id="MobiDB-lite"/>
    </source>
</evidence>
<evidence type="ECO:0000313" key="7">
    <source>
        <dbReference type="Proteomes" id="UP001610446"/>
    </source>
</evidence>
<evidence type="ECO:0000256" key="4">
    <source>
        <dbReference type="ARBA" id="ARBA00023242"/>
    </source>
</evidence>
<dbReference type="EMBL" id="JBFXLU010000118">
    <property type="protein sequence ID" value="KAL2840678.1"/>
    <property type="molecule type" value="Genomic_DNA"/>
</dbReference>
<evidence type="ECO:0000256" key="2">
    <source>
        <dbReference type="ARBA" id="ARBA00023125"/>
    </source>
</evidence>
<keyword evidence="3" id="KW-0804">Transcription</keyword>
<gene>
    <name evidence="6" type="ORF">BJY01DRAFT_249898</name>
</gene>
<dbReference type="Proteomes" id="UP001610446">
    <property type="component" value="Unassembled WGS sequence"/>
</dbReference>
<keyword evidence="7" id="KW-1185">Reference proteome</keyword>
<organism evidence="6 7">
    <name type="scientific">Aspergillus pseudoustus</name>
    <dbReference type="NCBI Taxonomy" id="1810923"/>
    <lineage>
        <taxon>Eukaryota</taxon>
        <taxon>Fungi</taxon>
        <taxon>Dikarya</taxon>
        <taxon>Ascomycota</taxon>
        <taxon>Pezizomycotina</taxon>
        <taxon>Eurotiomycetes</taxon>
        <taxon>Eurotiomycetidae</taxon>
        <taxon>Eurotiales</taxon>
        <taxon>Aspergillaceae</taxon>
        <taxon>Aspergillus</taxon>
        <taxon>Aspergillus subgen. Nidulantes</taxon>
    </lineage>
</organism>
<feature type="region of interest" description="Disordered" evidence="5">
    <location>
        <begin position="46"/>
        <end position="93"/>
    </location>
</feature>
<proteinExistence type="predicted"/>
<name>A0ABR4JKX1_9EURO</name>
<sequence>MTTTMATQTLQTTAFEPSMAPANYTLAQETALQDPCITSWFSKWFRPSRSDRPDRHDARLGPPVEASATQVPRQLTSSDVGNRSDTSQDDHENPFPCRACQAWGVQCDRQTPRCAHCLDQQILCFYVEPLRVTMKRERKSKDLPPTVPHDSVAS</sequence>
<comment type="caution">
    <text evidence="6">The sequence shown here is derived from an EMBL/GenBank/DDBJ whole genome shotgun (WGS) entry which is preliminary data.</text>
</comment>
<keyword evidence="4" id="KW-0539">Nucleus</keyword>
<accession>A0ABR4JKX1</accession>
<evidence type="ECO:0008006" key="8">
    <source>
        <dbReference type="Google" id="ProtNLM"/>
    </source>
</evidence>
<evidence type="ECO:0000256" key="1">
    <source>
        <dbReference type="ARBA" id="ARBA00023015"/>
    </source>
</evidence>
<keyword evidence="1" id="KW-0805">Transcription regulation</keyword>
<dbReference type="SUPFAM" id="SSF57701">
    <property type="entry name" value="Zn2/Cys6 DNA-binding domain"/>
    <property type="match status" value="1"/>
</dbReference>
<feature type="compositionally biased region" description="Polar residues" evidence="5">
    <location>
        <begin position="67"/>
        <end position="85"/>
    </location>
</feature>
<dbReference type="InterPro" id="IPR036864">
    <property type="entry name" value="Zn2-C6_fun-type_DNA-bd_sf"/>
</dbReference>
<evidence type="ECO:0000256" key="3">
    <source>
        <dbReference type="ARBA" id="ARBA00023163"/>
    </source>
</evidence>
<feature type="compositionally biased region" description="Basic and acidic residues" evidence="5">
    <location>
        <begin position="48"/>
        <end position="59"/>
    </location>
</feature>
<reference evidence="6 7" key="1">
    <citation type="submission" date="2024-07" db="EMBL/GenBank/DDBJ databases">
        <title>Section-level genome sequencing and comparative genomics of Aspergillus sections Usti and Cavernicolus.</title>
        <authorList>
            <consortium name="Lawrence Berkeley National Laboratory"/>
            <person name="Nybo J.L."/>
            <person name="Vesth T.C."/>
            <person name="Theobald S."/>
            <person name="Frisvad J.C."/>
            <person name="Larsen T.O."/>
            <person name="Kjaerboelling I."/>
            <person name="Rothschild-Mancinelli K."/>
            <person name="Lyhne E.K."/>
            <person name="Kogle M.E."/>
            <person name="Barry K."/>
            <person name="Clum A."/>
            <person name="Na H."/>
            <person name="Ledsgaard L."/>
            <person name="Lin J."/>
            <person name="Lipzen A."/>
            <person name="Kuo A."/>
            <person name="Riley R."/>
            <person name="Mondo S."/>
            <person name="Labutti K."/>
            <person name="Haridas S."/>
            <person name="Pangalinan J."/>
            <person name="Salamov A.A."/>
            <person name="Simmons B.A."/>
            <person name="Magnuson J.K."/>
            <person name="Chen J."/>
            <person name="Drula E."/>
            <person name="Henrissat B."/>
            <person name="Wiebenga A."/>
            <person name="Lubbers R.J."/>
            <person name="Gomes A.C."/>
            <person name="Makela M.R."/>
            <person name="Stajich J."/>
            <person name="Grigoriev I.V."/>
            <person name="Mortensen U.H."/>
            <person name="De Vries R.P."/>
            <person name="Baker S.E."/>
            <person name="Andersen M.R."/>
        </authorList>
    </citation>
    <scope>NUCLEOTIDE SEQUENCE [LARGE SCALE GENOMIC DNA]</scope>
    <source>
        <strain evidence="6 7">CBS 123904</strain>
    </source>
</reference>
<dbReference type="Gene3D" id="4.10.240.10">
    <property type="entry name" value="Zn(2)-C6 fungal-type DNA-binding domain"/>
    <property type="match status" value="1"/>
</dbReference>
<protein>
    <recommendedName>
        <fullName evidence="8">Zn(2)-C6 fungal-type domain-containing protein</fullName>
    </recommendedName>
</protein>
<evidence type="ECO:0000313" key="6">
    <source>
        <dbReference type="EMBL" id="KAL2840678.1"/>
    </source>
</evidence>
<keyword evidence="2" id="KW-0238">DNA-binding</keyword>